<dbReference type="OrthoDB" id="1923469at2759"/>
<feature type="signal peptide" evidence="2">
    <location>
        <begin position="1"/>
        <end position="27"/>
    </location>
</feature>
<keyword evidence="2" id="KW-0732">Signal</keyword>
<evidence type="ECO:0000313" key="4">
    <source>
        <dbReference type="Proteomes" id="UP001141552"/>
    </source>
</evidence>
<dbReference type="InterPro" id="IPR011692">
    <property type="entry name" value="Stress_up-reg_Nod19"/>
</dbReference>
<dbReference type="AlphaFoldDB" id="A0A9Q0FU61"/>
<reference evidence="3" key="2">
    <citation type="journal article" date="2023" name="Plants (Basel)">
        <title>Annotation of the Turnera subulata (Passifloraceae) Draft Genome Reveals the S-Locus Evolved after the Divergence of Turneroideae from Passifloroideae in a Stepwise Manner.</title>
        <authorList>
            <person name="Henning P.M."/>
            <person name="Roalson E.H."/>
            <person name="Mir W."/>
            <person name="McCubbin A.G."/>
            <person name="Shore J.S."/>
        </authorList>
    </citation>
    <scope>NUCLEOTIDE SEQUENCE</scope>
    <source>
        <strain evidence="3">F60SS</strain>
    </source>
</reference>
<evidence type="ECO:0000256" key="2">
    <source>
        <dbReference type="SAM" id="SignalP"/>
    </source>
</evidence>
<accession>A0A9Q0FU61</accession>
<evidence type="ECO:0000313" key="3">
    <source>
        <dbReference type="EMBL" id="KAJ4837608.1"/>
    </source>
</evidence>
<keyword evidence="1" id="KW-0812">Transmembrane</keyword>
<proteinExistence type="predicted"/>
<feature type="transmembrane region" description="Helical" evidence="1">
    <location>
        <begin position="476"/>
        <end position="498"/>
    </location>
</feature>
<feature type="chain" id="PRO_5040486379" description="Stress up-regulated Nod 19 protein" evidence="2">
    <location>
        <begin position="28"/>
        <end position="511"/>
    </location>
</feature>
<dbReference type="PANTHER" id="PTHR33390">
    <property type="entry name" value="STRESS UP-REGULATED NOD 19 PROTEIN"/>
    <property type="match status" value="1"/>
</dbReference>
<keyword evidence="1" id="KW-1133">Transmembrane helix</keyword>
<protein>
    <recommendedName>
        <fullName evidence="5">Stress up-regulated Nod 19 protein</fullName>
    </recommendedName>
</protein>
<organism evidence="3 4">
    <name type="scientific">Turnera subulata</name>
    <dbReference type="NCBI Taxonomy" id="218843"/>
    <lineage>
        <taxon>Eukaryota</taxon>
        <taxon>Viridiplantae</taxon>
        <taxon>Streptophyta</taxon>
        <taxon>Embryophyta</taxon>
        <taxon>Tracheophyta</taxon>
        <taxon>Spermatophyta</taxon>
        <taxon>Magnoliopsida</taxon>
        <taxon>eudicotyledons</taxon>
        <taxon>Gunneridae</taxon>
        <taxon>Pentapetalae</taxon>
        <taxon>rosids</taxon>
        <taxon>fabids</taxon>
        <taxon>Malpighiales</taxon>
        <taxon>Passifloraceae</taxon>
        <taxon>Turnera</taxon>
    </lineage>
</organism>
<dbReference type="Proteomes" id="UP001141552">
    <property type="component" value="Unassembled WGS sequence"/>
</dbReference>
<evidence type="ECO:0008006" key="5">
    <source>
        <dbReference type="Google" id="ProtNLM"/>
    </source>
</evidence>
<comment type="caution">
    <text evidence="3">The sequence shown here is derived from an EMBL/GenBank/DDBJ whole genome shotgun (WGS) entry which is preliminary data.</text>
</comment>
<dbReference type="PANTHER" id="PTHR33390:SF1">
    <property type="entry name" value="STRESS UP-REGULATED NOD 19 PROTEIN"/>
    <property type="match status" value="1"/>
</dbReference>
<keyword evidence="1" id="KW-0472">Membrane</keyword>
<reference evidence="3" key="1">
    <citation type="submission" date="2022-02" db="EMBL/GenBank/DDBJ databases">
        <authorList>
            <person name="Henning P.M."/>
            <person name="McCubbin A.G."/>
            <person name="Shore J.S."/>
        </authorList>
    </citation>
    <scope>NUCLEOTIDE SEQUENCE</scope>
    <source>
        <strain evidence="3">F60SS</strain>
        <tissue evidence="3">Leaves</tissue>
    </source>
</reference>
<sequence length="511" mass="56294">MVLCSQSFLLLLAVVLVAFNISSLVAAWDNGNKIKSATFLSPMFVLGPGSVENRYYYNVDFPRGHIALKSFNAEVIDDAGNPVPLDETYLHHWVVARYYQRGNAVITEANHKQKFRGSDFMLAKNAGLCQGGVNRHYFGLGSETRKTATHVPDPYGIEIGNPAEIPAGYQERWLLNIHAIDTRGVEDKLGCTECKCDLYNITVDEYGRAVRPDYEGGLLCCYDKTQCKLRQGFQGVRRSLYLRYTVKWMDWDSSIIPVQIYILDVTDNGKRIDGSTGIGRENGCQVEYNIQSCDATGRELDIKRTSLTFPSTGYVIYGVAHQHSGGLGSTLTSQNDVISNATETTLSVMLPLGFFELLSGNCVVLMIDVSHNPCSSAIVVNDGRVLCTSLPIYGQGKEAGNEAGYIVGMSTCYPETGSVKIDAGEKLLLESNYSNHQKHTGVMGLFYLMVAEQTPKHVPLLLDPVHIQENLKLSPYTWLVAAVSAVAITIAVAALLWLRKGREDAYEPIMG</sequence>
<keyword evidence="4" id="KW-1185">Reference proteome</keyword>
<name>A0A9Q0FU61_9ROSI</name>
<gene>
    <name evidence="3" type="ORF">Tsubulata_039297</name>
</gene>
<dbReference type="EMBL" id="JAKUCV010003785">
    <property type="protein sequence ID" value="KAJ4837608.1"/>
    <property type="molecule type" value="Genomic_DNA"/>
</dbReference>
<dbReference type="Pfam" id="PF07712">
    <property type="entry name" value="SURNod19"/>
    <property type="match status" value="2"/>
</dbReference>
<evidence type="ECO:0000256" key="1">
    <source>
        <dbReference type="SAM" id="Phobius"/>
    </source>
</evidence>